<keyword evidence="2" id="KW-1185">Reference proteome</keyword>
<dbReference type="Proteomes" id="UP001396334">
    <property type="component" value="Unassembled WGS sequence"/>
</dbReference>
<name>A0ABR2TFT8_9ROSI</name>
<proteinExistence type="predicted"/>
<accession>A0ABR2TFT8</accession>
<reference evidence="1 2" key="1">
    <citation type="journal article" date="2024" name="G3 (Bethesda)">
        <title>Genome assembly of Hibiscus sabdariffa L. provides insights into metabolisms of medicinal natural products.</title>
        <authorList>
            <person name="Kim T."/>
        </authorList>
    </citation>
    <scope>NUCLEOTIDE SEQUENCE [LARGE SCALE GENOMIC DNA]</scope>
    <source>
        <strain evidence="1">TK-2024</strain>
        <tissue evidence="1">Old leaves</tissue>
    </source>
</reference>
<dbReference type="EMBL" id="JBBPBN010000006">
    <property type="protein sequence ID" value="KAK9036082.1"/>
    <property type="molecule type" value="Genomic_DNA"/>
</dbReference>
<comment type="caution">
    <text evidence="1">The sequence shown here is derived from an EMBL/GenBank/DDBJ whole genome shotgun (WGS) entry which is preliminary data.</text>
</comment>
<sequence length="133" mass="14965">MEEENDAFYVVQKGDVIGIYKSLRDLVPEAGISAHDPSVRVYKGYGLSKQAEMYLGSCGLKNAAYSISASDVNDNTFGKLVPCPPQRILHQKMQLSFSNQLLREETQPTGMLHQIDCGNRYLERVWLDQPPFP</sequence>
<evidence type="ECO:0000313" key="1">
    <source>
        <dbReference type="EMBL" id="KAK9036082.1"/>
    </source>
</evidence>
<organism evidence="1 2">
    <name type="scientific">Hibiscus sabdariffa</name>
    <name type="common">roselle</name>
    <dbReference type="NCBI Taxonomy" id="183260"/>
    <lineage>
        <taxon>Eukaryota</taxon>
        <taxon>Viridiplantae</taxon>
        <taxon>Streptophyta</taxon>
        <taxon>Embryophyta</taxon>
        <taxon>Tracheophyta</taxon>
        <taxon>Spermatophyta</taxon>
        <taxon>Magnoliopsida</taxon>
        <taxon>eudicotyledons</taxon>
        <taxon>Gunneridae</taxon>
        <taxon>Pentapetalae</taxon>
        <taxon>rosids</taxon>
        <taxon>malvids</taxon>
        <taxon>Malvales</taxon>
        <taxon>Malvaceae</taxon>
        <taxon>Malvoideae</taxon>
        <taxon>Hibiscus</taxon>
    </lineage>
</organism>
<evidence type="ECO:0000313" key="2">
    <source>
        <dbReference type="Proteomes" id="UP001396334"/>
    </source>
</evidence>
<protein>
    <submittedName>
        <fullName evidence="1">Uncharacterized protein</fullName>
    </submittedName>
</protein>
<gene>
    <name evidence="1" type="ORF">V6N11_078100</name>
</gene>